<evidence type="ECO:0008006" key="4">
    <source>
        <dbReference type="Google" id="ProtNLM"/>
    </source>
</evidence>
<dbReference type="AlphaFoldDB" id="A0A8E5HW86"/>
<accession>A0A8E5HW86</accession>
<evidence type="ECO:0000256" key="1">
    <source>
        <dbReference type="SAM" id="MobiDB-lite"/>
    </source>
</evidence>
<feature type="region of interest" description="Disordered" evidence="1">
    <location>
        <begin position="1"/>
        <end position="35"/>
    </location>
</feature>
<organism evidence="2 3">
    <name type="scientific">Ustilaginoidea virens</name>
    <name type="common">Rice false smut fungus</name>
    <name type="synonym">Villosiclava virens</name>
    <dbReference type="NCBI Taxonomy" id="1159556"/>
    <lineage>
        <taxon>Eukaryota</taxon>
        <taxon>Fungi</taxon>
        <taxon>Dikarya</taxon>
        <taxon>Ascomycota</taxon>
        <taxon>Pezizomycotina</taxon>
        <taxon>Sordariomycetes</taxon>
        <taxon>Hypocreomycetidae</taxon>
        <taxon>Hypocreales</taxon>
        <taxon>Clavicipitaceae</taxon>
        <taxon>Ustilaginoidea</taxon>
    </lineage>
</organism>
<dbReference type="Proteomes" id="UP000027002">
    <property type="component" value="Chromosome 5"/>
</dbReference>
<protein>
    <recommendedName>
        <fullName evidence="4">BZIP domain-containing protein</fullName>
    </recommendedName>
</protein>
<evidence type="ECO:0000313" key="3">
    <source>
        <dbReference type="Proteomes" id="UP000027002"/>
    </source>
</evidence>
<dbReference type="KEGG" id="uvi:66067798"/>
<keyword evidence="3" id="KW-1185">Reference proteome</keyword>
<evidence type="ECO:0000313" key="2">
    <source>
        <dbReference type="EMBL" id="QUC22780.1"/>
    </source>
</evidence>
<feature type="compositionally biased region" description="Basic and acidic residues" evidence="1">
    <location>
        <begin position="10"/>
        <end position="35"/>
    </location>
</feature>
<dbReference type="RefSeq" id="XP_043000453.1">
    <property type="nucleotide sequence ID" value="XM_043144518.1"/>
</dbReference>
<proteinExistence type="predicted"/>
<dbReference type="GeneID" id="66067798"/>
<dbReference type="OrthoDB" id="194358at2759"/>
<sequence>MSCNQQPVVAERRAKKDLGGKNDEARERKRMQNRDAQRVYRLRLKSNMAELERLKAQNSEDSLRQQAGHQQPGFHHPVCSSFQADASLQRYGTATPDSPDPTSLAALHLDMDLHALPETELYSLQRHEHADISSWQNGTLPADHLAAQMPFGNGVGAATPRSPTHTEAFAQLFGRVMAEVEAAGYASLDAFLATYYARTFDASSPFAIPQQVSRGVGLPRLLADLVPLMCGSGACEDSGIYRDMAVTMAQQVLQMEVARTSDSVRARLDRFMELLEPEFGAVGASASFAELSNLLQAEQPNTWALLHALAGARTGGLADPSTMTTMMLMLNCAGSVDKQASKDVFVSLMQLVK</sequence>
<dbReference type="CDD" id="cd14688">
    <property type="entry name" value="bZIP_YAP"/>
    <property type="match status" value="1"/>
</dbReference>
<name>A0A8E5HW86_USTVR</name>
<dbReference type="EMBL" id="CP072757">
    <property type="protein sequence ID" value="QUC22780.1"/>
    <property type="molecule type" value="Genomic_DNA"/>
</dbReference>
<gene>
    <name evidence="2" type="ORF">UV8b_07021</name>
</gene>
<reference evidence="2" key="1">
    <citation type="submission" date="2020-03" db="EMBL/GenBank/DDBJ databases">
        <title>A mixture of massive structural variations and highly conserved coding sequences in Ustilaginoidea virens genome.</title>
        <authorList>
            <person name="Zhang K."/>
            <person name="Zhao Z."/>
            <person name="Zhang Z."/>
            <person name="Li Y."/>
            <person name="Hsiang T."/>
            <person name="Sun W."/>
        </authorList>
    </citation>
    <scope>NUCLEOTIDE SEQUENCE</scope>
    <source>
        <strain evidence="2">UV-8b</strain>
    </source>
</reference>